<evidence type="ECO:0000259" key="3">
    <source>
        <dbReference type="PROSITE" id="PS50263"/>
    </source>
</evidence>
<protein>
    <recommendedName>
        <fullName evidence="3">CN hydrolase domain-containing protein</fullName>
    </recommendedName>
</protein>
<dbReference type="InterPro" id="IPR003010">
    <property type="entry name" value="C-N_Hydrolase"/>
</dbReference>
<dbReference type="SUPFAM" id="SSF56317">
    <property type="entry name" value="Carbon-nitrogen hydrolase"/>
    <property type="match status" value="1"/>
</dbReference>
<evidence type="ECO:0000256" key="1">
    <source>
        <dbReference type="ARBA" id="ARBA00008129"/>
    </source>
</evidence>
<dbReference type="Proteomes" id="UP000070133">
    <property type="component" value="Unassembled WGS sequence"/>
</dbReference>
<sequence length="371" mass="40303">MATWLPKVRVAACNVAPVFLDTAKTVQKTVGLIQEAARNKADLVAFPEVHIPGYPLWAAVAAPIDNHKLFSKLAEQSLLINGREIRTLQQACAQSRIFAHIGFNERSPVSVGCLWNSSVLISDEGKILCHHRKLVPTFYEKLTWSPGDGAGLKVVDTGRCGKVGGLICGENTNPLARWSLMAQGEQLHITSWPAVWPTRRLAGGGKQYDNLAANRTRTSAQCFEGKVFGVLCSGYMDKEMKDIIIEHSPSAAETLDSLTQGASLFLDPTGAQIGESIQGEEGIVYADMDLNDCVEPKQFHDVVGGGYQRYDVFNLNVTRVRQSAESALGAVQEPGLNDSWRHEELPQEPAGKPRPSTGADNSHNVGGLKMT</sequence>
<accession>A0A139H968</accession>
<dbReference type="Pfam" id="PF00795">
    <property type="entry name" value="CN_hydrolase"/>
    <property type="match status" value="1"/>
</dbReference>
<dbReference type="Gene3D" id="3.60.110.10">
    <property type="entry name" value="Carbon-nitrogen hydrolase"/>
    <property type="match status" value="1"/>
</dbReference>
<proteinExistence type="inferred from homology"/>
<dbReference type="InterPro" id="IPR036526">
    <property type="entry name" value="C-N_Hydrolase_sf"/>
</dbReference>
<evidence type="ECO:0000256" key="2">
    <source>
        <dbReference type="SAM" id="MobiDB-lite"/>
    </source>
</evidence>
<feature type="region of interest" description="Disordered" evidence="2">
    <location>
        <begin position="331"/>
        <end position="371"/>
    </location>
</feature>
<dbReference type="PANTHER" id="PTHR46044:SF2">
    <property type="entry name" value="CN HYDROLASE DOMAIN-CONTAINING PROTEIN"/>
    <property type="match status" value="1"/>
</dbReference>
<dbReference type="CDD" id="cd07564">
    <property type="entry name" value="nitrilases_CHs"/>
    <property type="match status" value="1"/>
</dbReference>
<comment type="caution">
    <text evidence="4">The sequence shown here is derived from an EMBL/GenBank/DDBJ whole genome shotgun (WGS) entry which is preliminary data.</text>
</comment>
<dbReference type="PANTHER" id="PTHR46044">
    <property type="entry name" value="NITRILASE"/>
    <property type="match status" value="1"/>
</dbReference>
<evidence type="ECO:0000313" key="4">
    <source>
        <dbReference type="EMBL" id="KXS98996.1"/>
    </source>
</evidence>
<dbReference type="GO" id="GO:0003824">
    <property type="term" value="F:catalytic activity"/>
    <property type="evidence" value="ECO:0007669"/>
    <property type="project" value="InterPro"/>
</dbReference>
<feature type="domain" description="CN hydrolase" evidence="3">
    <location>
        <begin position="8"/>
        <end position="290"/>
    </location>
</feature>
<name>A0A139H968_9PEZI</name>
<comment type="similarity">
    <text evidence="1">Belongs to the carbon-nitrogen hydrolase superfamily. Nitrilase family.</text>
</comment>
<organism evidence="4 5">
    <name type="scientific">Pseudocercospora eumusae</name>
    <dbReference type="NCBI Taxonomy" id="321146"/>
    <lineage>
        <taxon>Eukaryota</taxon>
        <taxon>Fungi</taxon>
        <taxon>Dikarya</taxon>
        <taxon>Ascomycota</taxon>
        <taxon>Pezizomycotina</taxon>
        <taxon>Dothideomycetes</taxon>
        <taxon>Dothideomycetidae</taxon>
        <taxon>Mycosphaerellales</taxon>
        <taxon>Mycosphaerellaceae</taxon>
        <taxon>Pseudocercospora</taxon>
    </lineage>
</organism>
<dbReference type="STRING" id="321146.A0A139H968"/>
<dbReference type="EMBL" id="LFZN01000101">
    <property type="protein sequence ID" value="KXS98996.1"/>
    <property type="molecule type" value="Genomic_DNA"/>
</dbReference>
<gene>
    <name evidence="4" type="ORF">AC578_6167</name>
</gene>
<keyword evidence="5" id="KW-1185">Reference proteome</keyword>
<dbReference type="InterPro" id="IPR044149">
    <property type="entry name" value="Nitrilases_CHs"/>
</dbReference>
<dbReference type="PROSITE" id="PS50263">
    <property type="entry name" value="CN_HYDROLASE"/>
    <property type="match status" value="1"/>
</dbReference>
<reference evidence="4 5" key="1">
    <citation type="submission" date="2015-07" db="EMBL/GenBank/DDBJ databases">
        <title>Comparative genomics of the Sigatoka disease complex on banana suggests a link between parallel evolutionary changes in Pseudocercospora fijiensis and Pseudocercospora eumusae and increased virulence on the banana host.</title>
        <authorList>
            <person name="Chang T.-C."/>
            <person name="Salvucci A."/>
            <person name="Crous P.W."/>
            <person name="Stergiopoulos I."/>
        </authorList>
    </citation>
    <scope>NUCLEOTIDE SEQUENCE [LARGE SCALE GENOMIC DNA]</scope>
    <source>
        <strain evidence="4 5">CBS 114824</strain>
    </source>
</reference>
<dbReference type="OrthoDB" id="10250282at2759"/>
<dbReference type="AlphaFoldDB" id="A0A139H968"/>
<evidence type="ECO:0000313" key="5">
    <source>
        <dbReference type="Proteomes" id="UP000070133"/>
    </source>
</evidence>